<dbReference type="RefSeq" id="WP_061949679.1">
    <property type="nucleotide sequence ID" value="NZ_LTAO01000034.1"/>
</dbReference>
<evidence type="ECO:0000256" key="1">
    <source>
        <dbReference type="ARBA" id="ARBA00022801"/>
    </source>
</evidence>
<dbReference type="Pfam" id="PF04203">
    <property type="entry name" value="Sortase"/>
    <property type="match status" value="1"/>
</dbReference>
<keyword evidence="3" id="KW-0812">Transmembrane</keyword>
<feature type="active site" description="Proton donor/acceptor" evidence="2">
    <location>
        <position position="109"/>
    </location>
</feature>
<dbReference type="InterPro" id="IPR005754">
    <property type="entry name" value="Sortase"/>
</dbReference>
<feature type="active site" description="Acyl-thioester intermediate" evidence="2">
    <location>
        <position position="171"/>
    </location>
</feature>
<evidence type="ECO:0000313" key="4">
    <source>
        <dbReference type="EMBL" id="KYG28257.1"/>
    </source>
</evidence>
<protein>
    <submittedName>
        <fullName evidence="4">Sortase</fullName>
    </submittedName>
</protein>
<keyword evidence="3" id="KW-1133">Transmembrane helix</keyword>
<dbReference type="GO" id="GO:0016787">
    <property type="term" value="F:hydrolase activity"/>
    <property type="evidence" value="ECO:0007669"/>
    <property type="project" value="UniProtKB-KW"/>
</dbReference>
<evidence type="ECO:0000313" key="5">
    <source>
        <dbReference type="Proteomes" id="UP000075806"/>
    </source>
</evidence>
<dbReference type="InterPro" id="IPR042000">
    <property type="entry name" value="Sortase_D_2"/>
</dbReference>
<keyword evidence="1" id="KW-0378">Hydrolase</keyword>
<keyword evidence="3" id="KW-0472">Membrane</keyword>
<dbReference type="AlphaFoldDB" id="A0A162D650"/>
<dbReference type="InterPro" id="IPR023365">
    <property type="entry name" value="Sortase_dom-sf"/>
</dbReference>
<accession>A0A162D650</accession>
<evidence type="ECO:0000256" key="2">
    <source>
        <dbReference type="PIRSR" id="PIRSR605754-1"/>
    </source>
</evidence>
<keyword evidence="5" id="KW-1185">Reference proteome</keyword>
<name>A0A162D650_9BACI</name>
<dbReference type="CDD" id="cd06166">
    <property type="entry name" value="Sortase_D_2"/>
    <property type="match status" value="1"/>
</dbReference>
<dbReference type="EMBL" id="LTAO01000034">
    <property type="protein sequence ID" value="KYG28257.1"/>
    <property type="molecule type" value="Genomic_DNA"/>
</dbReference>
<dbReference type="Proteomes" id="UP000075806">
    <property type="component" value="Unassembled WGS sequence"/>
</dbReference>
<evidence type="ECO:0000256" key="3">
    <source>
        <dbReference type="SAM" id="Phobius"/>
    </source>
</evidence>
<dbReference type="STRING" id="519424.AZF04_10185"/>
<dbReference type="NCBIfam" id="TIGR01076">
    <property type="entry name" value="sortase_fam"/>
    <property type="match status" value="1"/>
</dbReference>
<proteinExistence type="predicted"/>
<gene>
    <name evidence="4" type="ORF">AZF04_10185</name>
</gene>
<reference evidence="4" key="1">
    <citation type="submission" date="2016-02" db="EMBL/GenBank/DDBJ databases">
        <title>Genome sequence of Bacillus trypoxylicola KCTC 13244(T).</title>
        <authorList>
            <person name="Jeong H."/>
            <person name="Park S.-H."/>
            <person name="Choi S.-K."/>
        </authorList>
    </citation>
    <scope>NUCLEOTIDE SEQUENCE [LARGE SCALE GENOMIC DNA]</scope>
    <source>
        <strain evidence="4">KCTC 13244</strain>
    </source>
</reference>
<comment type="caution">
    <text evidence="4">The sequence shown here is derived from an EMBL/GenBank/DDBJ whole genome shotgun (WGS) entry which is preliminary data.</text>
</comment>
<dbReference type="Gene3D" id="2.40.260.10">
    <property type="entry name" value="Sortase"/>
    <property type="match status" value="1"/>
</dbReference>
<sequence>MRKAKVIAGMASILIGLILVSIPIYHEWQTGKEIDQLTQAVNLISNDASAAEVDEEFEYAKDVIWLEIPDIELNQMILPETTEETLNLGLTQIKPNQVPGEGNFTVAGHRGFRGDRFFRNLPDVPIGAMVNLIVEDKTFTYEIISSEIIQPTQTDILLDKEGKKEITLITCTLDGKQRIALKGILVSESIL</sequence>
<feature type="transmembrane region" description="Helical" evidence="3">
    <location>
        <begin position="6"/>
        <end position="25"/>
    </location>
</feature>
<dbReference type="OrthoDB" id="1648028at2"/>
<organism evidence="4 5">
    <name type="scientific">Alkalihalobacillus trypoxylicola</name>
    <dbReference type="NCBI Taxonomy" id="519424"/>
    <lineage>
        <taxon>Bacteria</taxon>
        <taxon>Bacillati</taxon>
        <taxon>Bacillota</taxon>
        <taxon>Bacilli</taxon>
        <taxon>Bacillales</taxon>
        <taxon>Bacillaceae</taxon>
        <taxon>Alkalihalobacillus</taxon>
    </lineage>
</organism>
<dbReference type="SUPFAM" id="SSF63817">
    <property type="entry name" value="Sortase"/>
    <property type="match status" value="1"/>
</dbReference>